<dbReference type="RefSeq" id="WP_386823187.1">
    <property type="nucleotide sequence ID" value="NZ_JBHTIF010000001.1"/>
</dbReference>
<name>A0ABW2YCB3_9GAMM</name>
<dbReference type="Proteomes" id="UP001597110">
    <property type="component" value="Unassembled WGS sequence"/>
</dbReference>
<evidence type="ECO:0000313" key="3">
    <source>
        <dbReference type="Proteomes" id="UP001597110"/>
    </source>
</evidence>
<feature type="chain" id="PRO_5046872538" evidence="1">
    <location>
        <begin position="21"/>
        <end position="237"/>
    </location>
</feature>
<dbReference type="NCBIfam" id="TIGR02001">
    <property type="entry name" value="gcw_chp"/>
    <property type="match status" value="1"/>
</dbReference>
<comment type="caution">
    <text evidence="2">The sequence shown here is derived from an EMBL/GenBank/DDBJ whole genome shotgun (WGS) entry which is preliminary data.</text>
</comment>
<dbReference type="EMBL" id="JBHTIF010000001">
    <property type="protein sequence ID" value="MFD0725596.1"/>
    <property type="molecule type" value="Genomic_DNA"/>
</dbReference>
<reference evidence="3" key="1">
    <citation type="journal article" date="2019" name="Int. J. Syst. Evol. Microbiol.">
        <title>The Global Catalogue of Microorganisms (GCM) 10K type strain sequencing project: providing services to taxonomists for standard genome sequencing and annotation.</title>
        <authorList>
            <consortium name="The Broad Institute Genomics Platform"/>
            <consortium name="The Broad Institute Genome Sequencing Center for Infectious Disease"/>
            <person name="Wu L."/>
            <person name="Ma J."/>
        </authorList>
    </citation>
    <scope>NUCLEOTIDE SEQUENCE [LARGE SCALE GENOMIC DNA]</scope>
    <source>
        <strain evidence="3">CCUG 55585</strain>
    </source>
</reference>
<proteinExistence type="predicted"/>
<gene>
    <name evidence="2" type="ORF">ACFQ0E_08290</name>
</gene>
<protein>
    <submittedName>
        <fullName evidence="2">TorF family putative porin</fullName>
    </submittedName>
</protein>
<dbReference type="Pfam" id="PF09694">
    <property type="entry name" value="Gcw_chp"/>
    <property type="match status" value="1"/>
</dbReference>
<dbReference type="InterPro" id="IPR010239">
    <property type="entry name" value="CHP02001"/>
</dbReference>
<feature type="signal peptide" evidence="1">
    <location>
        <begin position="1"/>
        <end position="20"/>
    </location>
</feature>
<keyword evidence="1" id="KW-0732">Signal</keyword>
<keyword evidence="3" id="KW-1185">Reference proteome</keyword>
<evidence type="ECO:0000256" key="1">
    <source>
        <dbReference type="SAM" id="SignalP"/>
    </source>
</evidence>
<evidence type="ECO:0000313" key="2">
    <source>
        <dbReference type="EMBL" id="MFD0725596.1"/>
    </source>
</evidence>
<sequence length="237" mass="26011">MRKQMIALALLALLPFAASAQEQEEDDSGFSWNAAVTSDYVFRGVSQNSEVPAIQGGIDYSWTNGFYVGAWASQVDFDAPGTPNTEIDTYVGYSWDVSDAVNLDFQLVRYNYLDYGSEYGNPAYNELIVKGTFVEDFSATLAYTNDVYASGTNSLYYGVGYDHEFSNGVGVHANAGRTQFDTDEIGLEDYTDWGAHVSFPLGVLEGSFGYVGNDGNGRDNFGELADSRFVLTVSYEH</sequence>
<organism evidence="2 3">
    <name type="scientific">Lysobacter brunescens</name>
    <dbReference type="NCBI Taxonomy" id="262323"/>
    <lineage>
        <taxon>Bacteria</taxon>
        <taxon>Pseudomonadati</taxon>
        <taxon>Pseudomonadota</taxon>
        <taxon>Gammaproteobacteria</taxon>
        <taxon>Lysobacterales</taxon>
        <taxon>Lysobacteraceae</taxon>
        <taxon>Lysobacter</taxon>
    </lineage>
</organism>
<accession>A0ABW2YCB3</accession>